<evidence type="ECO:0008006" key="4">
    <source>
        <dbReference type="Google" id="ProtNLM"/>
    </source>
</evidence>
<dbReference type="OrthoDB" id="9150973at2"/>
<dbReference type="AlphaFoldDB" id="A0A8H2JMW7"/>
<name>A0A8H2JMW7_9GAMM</name>
<dbReference type="Proteomes" id="UP000307702">
    <property type="component" value="Unassembled WGS sequence"/>
</dbReference>
<proteinExistence type="predicted"/>
<evidence type="ECO:0000256" key="1">
    <source>
        <dbReference type="SAM" id="Phobius"/>
    </source>
</evidence>
<reference evidence="2 3" key="1">
    <citation type="submission" date="2019-05" db="EMBL/GenBank/DDBJ databases">
        <title>Colwellia ponticola sp. nov., isolated from seawater.</title>
        <authorList>
            <person name="Yoon J.-H."/>
        </authorList>
    </citation>
    <scope>NUCLEOTIDE SEQUENCE [LARGE SCALE GENOMIC DNA]</scope>
    <source>
        <strain evidence="2 3">OISW-25</strain>
    </source>
</reference>
<accession>A0A8H2JMW7</accession>
<dbReference type="Gene3D" id="3.40.50.450">
    <property type="match status" value="1"/>
</dbReference>
<feature type="transmembrane region" description="Helical" evidence="1">
    <location>
        <begin position="404"/>
        <end position="424"/>
    </location>
</feature>
<keyword evidence="1" id="KW-0812">Transmembrane</keyword>
<sequence>MELPANHLTSKLPFIIGVTGHRDILASDVSSANFDVNGNNATLKATIRATLLHWHHQLNIEANPNTVTKAVNERKIVTPIWLMSGLAQGADLLSIEVALALQTELGCDAIKVIGCLPMPLTNFEQDFQPISIQPRSDSYQQLTNVVSALQKNGNELLEIKHALSDDDYQFAINDSNYGDLRNSLYLNQGLFIAKYANVLLALWDGCDAKGCGGTADIVKYKLGMDVSWPSHTENLSLKAVSEFDGQVSGIVHHLQVNRINTTTNTAPLLLPDSPPSEALAAIAPEVGQLYAYSYAANEHALTDFISTEFIQLLSELRFYNSYSTEESVNVVDSLVASPAVSVGHDIDIDNGLLVAKPIFTLADNIALVGQQKYRQLIKLFFWFAIIGFACYELTGNLVNSQEGSWVVLVTLLSIMACWGVIRYAGNHDLKWKYQLARGVAEAMRIRGFLNLSNIPPSGEPIIPRRYRSHLPLLNHAVAVTEIDWWRASSYKNLDEIRDTWIGDQRSFLQSRLQLSAKNVTELLYKRPRYAASLCASFSKKCFILAIGIGAMLLLSMLAQQLFHFSTLNEANNMLMMIVQYSLMLGGVVALWSELCGYETTANGYASMEELYGRAHSLLKGDMTLAKELMLLALAREAMFEHVNWSNAESNNDIKNRN</sequence>
<comment type="caution">
    <text evidence="2">The sequence shown here is derived from an EMBL/GenBank/DDBJ whole genome shotgun (WGS) entry which is preliminary data.</text>
</comment>
<protein>
    <recommendedName>
        <fullName evidence="4">SMODS and SLOG-associating 2TM effector domain-containing protein</fullName>
    </recommendedName>
</protein>
<gene>
    <name evidence="2" type="ORF">FCS21_04540</name>
</gene>
<feature type="transmembrane region" description="Helical" evidence="1">
    <location>
        <begin position="573"/>
        <end position="591"/>
    </location>
</feature>
<keyword evidence="3" id="KW-1185">Reference proteome</keyword>
<keyword evidence="1" id="KW-1133">Transmembrane helix</keyword>
<evidence type="ECO:0000313" key="3">
    <source>
        <dbReference type="Proteomes" id="UP000307702"/>
    </source>
</evidence>
<dbReference type="RefSeq" id="WP_138620836.1">
    <property type="nucleotide sequence ID" value="NZ_SZVP01000002.1"/>
</dbReference>
<feature type="transmembrane region" description="Helical" evidence="1">
    <location>
        <begin position="541"/>
        <end position="561"/>
    </location>
</feature>
<dbReference type="EMBL" id="SZVP01000002">
    <property type="protein sequence ID" value="TMM47032.1"/>
    <property type="molecule type" value="Genomic_DNA"/>
</dbReference>
<organism evidence="2 3">
    <name type="scientific">Colwellia ponticola</name>
    <dbReference type="NCBI Taxonomy" id="2304625"/>
    <lineage>
        <taxon>Bacteria</taxon>
        <taxon>Pseudomonadati</taxon>
        <taxon>Pseudomonadota</taxon>
        <taxon>Gammaproteobacteria</taxon>
        <taxon>Alteromonadales</taxon>
        <taxon>Colwelliaceae</taxon>
        <taxon>Colwellia</taxon>
    </lineage>
</organism>
<keyword evidence="1" id="KW-0472">Membrane</keyword>
<evidence type="ECO:0000313" key="2">
    <source>
        <dbReference type="EMBL" id="TMM47032.1"/>
    </source>
</evidence>
<feature type="transmembrane region" description="Helical" evidence="1">
    <location>
        <begin position="379"/>
        <end position="398"/>
    </location>
</feature>